<name>F9X7B3_ZYMTI</name>
<dbReference type="GeneID" id="13395510"/>
<dbReference type="PANTHER" id="PTHR15481">
    <property type="entry name" value="RIBONUCLEIC ACID BINDING PROTEIN S1"/>
    <property type="match status" value="1"/>
</dbReference>
<dbReference type="InterPro" id="IPR035979">
    <property type="entry name" value="RBD_domain_sf"/>
</dbReference>
<proteinExistence type="predicted"/>
<evidence type="ECO:0000313" key="5">
    <source>
        <dbReference type="Proteomes" id="UP000008062"/>
    </source>
</evidence>
<dbReference type="GO" id="GO:0000398">
    <property type="term" value="P:mRNA splicing, via spliceosome"/>
    <property type="evidence" value="ECO:0007669"/>
    <property type="project" value="TreeGrafter"/>
</dbReference>
<evidence type="ECO:0000313" key="4">
    <source>
        <dbReference type="EMBL" id="EGP89300.1"/>
    </source>
</evidence>
<evidence type="ECO:0000259" key="3">
    <source>
        <dbReference type="PROSITE" id="PS50102"/>
    </source>
</evidence>
<dbReference type="eggNOG" id="KOG4209">
    <property type="taxonomic scope" value="Eukaryota"/>
</dbReference>
<keyword evidence="5" id="KW-1185">Reference proteome</keyword>
<dbReference type="PANTHER" id="PTHR15481:SF0">
    <property type="entry name" value="LD23870P-RELATED"/>
    <property type="match status" value="1"/>
</dbReference>
<feature type="domain" description="RRM" evidence="3">
    <location>
        <begin position="1"/>
        <end position="63"/>
    </location>
</feature>
<sequence length="63" mass="6985">LREIFSPYGTIVDLEMPMNTQFLTNRGIAYILFEAPADAERAIAHMHEAQLDGALVNVSIVLP</sequence>
<dbReference type="Proteomes" id="UP000008062">
    <property type="component" value="Chromosome 3"/>
</dbReference>
<dbReference type="InParanoid" id="F9X7B3"/>
<dbReference type="InterPro" id="IPR012677">
    <property type="entry name" value="Nucleotide-bd_a/b_plait_sf"/>
</dbReference>
<dbReference type="PROSITE" id="PS50102">
    <property type="entry name" value="RRM"/>
    <property type="match status" value="1"/>
</dbReference>
<keyword evidence="1 2" id="KW-0694">RNA-binding</keyword>
<dbReference type="OMA" id="THERHQG"/>
<dbReference type="KEGG" id="ztr:MYCGRDRAFT_31025"/>
<dbReference type="OrthoDB" id="252020at2759"/>
<feature type="non-terminal residue" evidence="4">
    <location>
        <position position="63"/>
    </location>
</feature>
<dbReference type="GO" id="GO:0061574">
    <property type="term" value="C:ASAP complex"/>
    <property type="evidence" value="ECO:0007669"/>
    <property type="project" value="TreeGrafter"/>
</dbReference>
<dbReference type="GO" id="GO:0005654">
    <property type="term" value="C:nucleoplasm"/>
    <property type="evidence" value="ECO:0007669"/>
    <property type="project" value="TreeGrafter"/>
</dbReference>
<dbReference type="RefSeq" id="XP_003854324.1">
    <property type="nucleotide sequence ID" value="XM_003854276.1"/>
</dbReference>
<protein>
    <recommendedName>
        <fullName evidence="3">RRM domain-containing protein</fullName>
    </recommendedName>
</protein>
<dbReference type="SUPFAM" id="SSF54928">
    <property type="entry name" value="RNA-binding domain, RBD"/>
    <property type="match status" value="1"/>
</dbReference>
<dbReference type="AlphaFoldDB" id="F9X7B3"/>
<organism evidence="4 5">
    <name type="scientific">Zymoseptoria tritici (strain CBS 115943 / IPO323)</name>
    <name type="common">Speckled leaf blotch fungus</name>
    <name type="synonym">Septoria tritici</name>
    <dbReference type="NCBI Taxonomy" id="336722"/>
    <lineage>
        <taxon>Eukaryota</taxon>
        <taxon>Fungi</taxon>
        <taxon>Dikarya</taxon>
        <taxon>Ascomycota</taxon>
        <taxon>Pezizomycotina</taxon>
        <taxon>Dothideomycetes</taxon>
        <taxon>Dothideomycetidae</taxon>
        <taxon>Mycosphaerellales</taxon>
        <taxon>Mycosphaerellaceae</taxon>
        <taxon>Zymoseptoria</taxon>
    </lineage>
</organism>
<dbReference type="InterPro" id="IPR000504">
    <property type="entry name" value="RRM_dom"/>
</dbReference>
<dbReference type="HOGENOM" id="CLU_012062_28_7_1"/>
<dbReference type="EMBL" id="CM001198">
    <property type="protein sequence ID" value="EGP89300.1"/>
    <property type="molecule type" value="Genomic_DNA"/>
</dbReference>
<accession>F9X7B3</accession>
<evidence type="ECO:0000256" key="2">
    <source>
        <dbReference type="PROSITE-ProRule" id="PRU00176"/>
    </source>
</evidence>
<feature type="non-terminal residue" evidence="4">
    <location>
        <position position="1"/>
    </location>
</feature>
<dbReference type="Pfam" id="PF00076">
    <property type="entry name" value="RRM_1"/>
    <property type="match status" value="1"/>
</dbReference>
<dbReference type="GO" id="GO:0003723">
    <property type="term" value="F:RNA binding"/>
    <property type="evidence" value="ECO:0007669"/>
    <property type="project" value="UniProtKB-UniRule"/>
</dbReference>
<dbReference type="GO" id="GO:0005737">
    <property type="term" value="C:cytoplasm"/>
    <property type="evidence" value="ECO:0007669"/>
    <property type="project" value="TreeGrafter"/>
</dbReference>
<gene>
    <name evidence="4" type="ORF">MYCGRDRAFT_31025</name>
</gene>
<dbReference type="Gene3D" id="3.30.70.330">
    <property type="match status" value="1"/>
</dbReference>
<evidence type="ECO:0000256" key="1">
    <source>
        <dbReference type="ARBA" id="ARBA00022884"/>
    </source>
</evidence>
<reference evidence="4 5" key="1">
    <citation type="journal article" date="2011" name="PLoS Genet.">
        <title>Finished genome of the fungal wheat pathogen Mycosphaerella graminicola reveals dispensome structure, chromosome plasticity, and stealth pathogenesis.</title>
        <authorList>
            <person name="Goodwin S.B."/>
            <person name="Ben M'barek S."/>
            <person name="Dhillon B."/>
            <person name="Wittenberg A.H.J."/>
            <person name="Crane C.F."/>
            <person name="Hane J.K."/>
            <person name="Foster A.J."/>
            <person name="Van der Lee T.A.J."/>
            <person name="Grimwood J."/>
            <person name="Aerts A."/>
            <person name="Antoniw J."/>
            <person name="Bailey A."/>
            <person name="Bluhm B."/>
            <person name="Bowler J."/>
            <person name="Bristow J."/>
            <person name="van der Burgt A."/>
            <person name="Canto-Canche B."/>
            <person name="Churchill A.C.L."/>
            <person name="Conde-Ferraez L."/>
            <person name="Cools H.J."/>
            <person name="Coutinho P.M."/>
            <person name="Csukai M."/>
            <person name="Dehal P."/>
            <person name="De Wit P."/>
            <person name="Donzelli B."/>
            <person name="van de Geest H.C."/>
            <person name="van Ham R.C.H.J."/>
            <person name="Hammond-Kosack K.E."/>
            <person name="Henrissat B."/>
            <person name="Kilian A."/>
            <person name="Kobayashi A.K."/>
            <person name="Koopmann E."/>
            <person name="Kourmpetis Y."/>
            <person name="Kuzniar A."/>
            <person name="Lindquist E."/>
            <person name="Lombard V."/>
            <person name="Maliepaard C."/>
            <person name="Martins N."/>
            <person name="Mehrabi R."/>
            <person name="Nap J.P.H."/>
            <person name="Ponomarenko A."/>
            <person name="Rudd J.J."/>
            <person name="Salamov A."/>
            <person name="Schmutz J."/>
            <person name="Schouten H.J."/>
            <person name="Shapiro H."/>
            <person name="Stergiopoulos I."/>
            <person name="Torriani S.F.F."/>
            <person name="Tu H."/>
            <person name="de Vries R.P."/>
            <person name="Waalwijk C."/>
            <person name="Ware S.B."/>
            <person name="Wiebenga A."/>
            <person name="Zwiers L.-H."/>
            <person name="Oliver R.P."/>
            <person name="Grigoriev I.V."/>
            <person name="Kema G.H.J."/>
        </authorList>
    </citation>
    <scope>NUCLEOTIDE SEQUENCE [LARGE SCALE GENOMIC DNA]</scope>
    <source>
        <strain evidence="5">CBS 115943 / IPO323</strain>
    </source>
</reference>